<protein>
    <submittedName>
        <fullName evidence="1">Uncharacterized protein</fullName>
    </submittedName>
</protein>
<reference evidence="1" key="2">
    <citation type="journal article" date="2015" name="Fish Shellfish Immunol.">
        <title>Early steps in the European eel (Anguilla anguilla)-Vibrio vulnificus interaction in the gills: Role of the RtxA13 toxin.</title>
        <authorList>
            <person name="Callol A."/>
            <person name="Pajuelo D."/>
            <person name="Ebbesson L."/>
            <person name="Teles M."/>
            <person name="MacKenzie S."/>
            <person name="Amaro C."/>
        </authorList>
    </citation>
    <scope>NUCLEOTIDE SEQUENCE</scope>
</reference>
<name>A0A0E9USH7_ANGAN</name>
<accession>A0A0E9USH7</accession>
<dbReference type="EMBL" id="GBXM01040669">
    <property type="protein sequence ID" value="JAH67908.1"/>
    <property type="molecule type" value="Transcribed_RNA"/>
</dbReference>
<evidence type="ECO:0000313" key="1">
    <source>
        <dbReference type="EMBL" id="JAH67908.1"/>
    </source>
</evidence>
<organism evidence="1">
    <name type="scientific">Anguilla anguilla</name>
    <name type="common">European freshwater eel</name>
    <name type="synonym">Muraena anguilla</name>
    <dbReference type="NCBI Taxonomy" id="7936"/>
    <lineage>
        <taxon>Eukaryota</taxon>
        <taxon>Metazoa</taxon>
        <taxon>Chordata</taxon>
        <taxon>Craniata</taxon>
        <taxon>Vertebrata</taxon>
        <taxon>Euteleostomi</taxon>
        <taxon>Actinopterygii</taxon>
        <taxon>Neopterygii</taxon>
        <taxon>Teleostei</taxon>
        <taxon>Anguilliformes</taxon>
        <taxon>Anguillidae</taxon>
        <taxon>Anguilla</taxon>
    </lineage>
</organism>
<sequence length="35" mass="4202">MQYCDNIVNIDNTLSHIYFHCFCWLLSCVNTIYTI</sequence>
<dbReference type="AlphaFoldDB" id="A0A0E9USH7"/>
<proteinExistence type="predicted"/>
<reference evidence="1" key="1">
    <citation type="submission" date="2014-11" db="EMBL/GenBank/DDBJ databases">
        <authorList>
            <person name="Amaro Gonzalez C."/>
        </authorList>
    </citation>
    <scope>NUCLEOTIDE SEQUENCE</scope>
</reference>